<protein>
    <submittedName>
        <fullName evidence="2">Uncharacterized protein</fullName>
    </submittedName>
</protein>
<organism evidence="2 3">
    <name type="scientific">Brenthis ino</name>
    <name type="common">lesser marbled fritillary</name>
    <dbReference type="NCBI Taxonomy" id="405034"/>
    <lineage>
        <taxon>Eukaryota</taxon>
        <taxon>Metazoa</taxon>
        <taxon>Ecdysozoa</taxon>
        <taxon>Arthropoda</taxon>
        <taxon>Hexapoda</taxon>
        <taxon>Insecta</taxon>
        <taxon>Pterygota</taxon>
        <taxon>Neoptera</taxon>
        <taxon>Endopterygota</taxon>
        <taxon>Lepidoptera</taxon>
        <taxon>Glossata</taxon>
        <taxon>Ditrysia</taxon>
        <taxon>Papilionoidea</taxon>
        <taxon>Nymphalidae</taxon>
        <taxon>Heliconiinae</taxon>
        <taxon>Argynnini</taxon>
        <taxon>Brenthis</taxon>
    </lineage>
</organism>
<name>A0A8J9VHZ3_9NEOP</name>
<dbReference type="EMBL" id="OV170226">
    <property type="protein sequence ID" value="CAH0726695.1"/>
    <property type="molecule type" value="Genomic_DNA"/>
</dbReference>
<evidence type="ECO:0000256" key="1">
    <source>
        <dbReference type="SAM" id="MobiDB-lite"/>
    </source>
</evidence>
<evidence type="ECO:0000313" key="2">
    <source>
        <dbReference type="EMBL" id="CAH0726695.1"/>
    </source>
</evidence>
<gene>
    <name evidence="2" type="ORF">BINO364_LOCUS12127</name>
</gene>
<keyword evidence="3" id="KW-1185">Reference proteome</keyword>
<feature type="non-terminal residue" evidence="2">
    <location>
        <position position="79"/>
    </location>
</feature>
<sequence>MRSPSTPARWRRVGSARAPYPIGGGRGAPANRHGAGRRRHLRLRTRPHRSRCDMPSFSAVPVRTFVSARDLIFLRNFWG</sequence>
<dbReference type="Proteomes" id="UP000838878">
    <property type="component" value="Chromosome 6"/>
</dbReference>
<feature type="region of interest" description="Disordered" evidence="1">
    <location>
        <begin position="1"/>
        <end position="40"/>
    </location>
</feature>
<evidence type="ECO:0000313" key="3">
    <source>
        <dbReference type="Proteomes" id="UP000838878"/>
    </source>
</evidence>
<reference evidence="2" key="1">
    <citation type="submission" date="2021-12" db="EMBL/GenBank/DDBJ databases">
        <authorList>
            <person name="Martin H S."/>
        </authorList>
    </citation>
    <scope>NUCLEOTIDE SEQUENCE</scope>
</reference>
<proteinExistence type="predicted"/>
<accession>A0A8J9VHZ3</accession>
<dbReference type="AlphaFoldDB" id="A0A8J9VHZ3"/>